<keyword evidence="3" id="KW-1185">Reference proteome</keyword>
<gene>
    <name evidence="2" type="ORF">QE417_003751</name>
</gene>
<dbReference type="PANTHER" id="PTHR43792">
    <property type="entry name" value="GNAT FAMILY, PUTATIVE (AFU_ORTHOLOGUE AFUA_3G00765)-RELATED-RELATED"/>
    <property type="match status" value="1"/>
</dbReference>
<evidence type="ECO:0000313" key="2">
    <source>
        <dbReference type="EMBL" id="MDT3404679.1"/>
    </source>
</evidence>
<name>A0ABU3GY43_9SPHI</name>
<dbReference type="PANTHER" id="PTHR43792:SF13">
    <property type="entry name" value="ACETYLTRANSFERASE"/>
    <property type="match status" value="1"/>
</dbReference>
<keyword evidence="2" id="KW-0808">Transferase</keyword>
<comment type="caution">
    <text evidence="2">The sequence shown here is derived from an EMBL/GenBank/DDBJ whole genome shotgun (WGS) entry which is preliminary data.</text>
</comment>
<organism evidence="2 3">
    <name type="scientific">Mucilaginibacter terrae</name>
    <dbReference type="NCBI Taxonomy" id="1955052"/>
    <lineage>
        <taxon>Bacteria</taxon>
        <taxon>Pseudomonadati</taxon>
        <taxon>Bacteroidota</taxon>
        <taxon>Sphingobacteriia</taxon>
        <taxon>Sphingobacteriales</taxon>
        <taxon>Sphingobacteriaceae</taxon>
        <taxon>Mucilaginibacter</taxon>
    </lineage>
</organism>
<reference evidence="3" key="1">
    <citation type="submission" date="2023-07" db="EMBL/GenBank/DDBJ databases">
        <title>Functional and genomic diversity of the sorghum phyllosphere microbiome.</title>
        <authorList>
            <person name="Shade A."/>
        </authorList>
    </citation>
    <scope>NUCLEOTIDE SEQUENCE [LARGE SCALE GENOMIC DNA]</scope>
    <source>
        <strain evidence="3">SORGH_AS_0422</strain>
    </source>
</reference>
<dbReference type="Proteomes" id="UP001258315">
    <property type="component" value="Unassembled WGS sequence"/>
</dbReference>
<keyword evidence="2" id="KW-0012">Acyltransferase</keyword>
<dbReference type="EC" id="2.3.1.267" evidence="2"/>
<dbReference type="GO" id="GO:0008999">
    <property type="term" value="F:protein-N-terminal-alanine acetyltransferase activity"/>
    <property type="evidence" value="ECO:0007669"/>
    <property type="project" value="UniProtKB-EC"/>
</dbReference>
<evidence type="ECO:0000313" key="3">
    <source>
        <dbReference type="Proteomes" id="UP001258315"/>
    </source>
</evidence>
<dbReference type="InterPro" id="IPR051531">
    <property type="entry name" value="N-acetyltransferase"/>
</dbReference>
<accession>A0ABU3GY43</accession>
<protein>
    <submittedName>
        <fullName evidence="2">Ribosomal-protein-alanine N-acetyltransferase</fullName>
        <ecNumber evidence="2">2.3.1.267</ecNumber>
    </submittedName>
</protein>
<dbReference type="EMBL" id="JAVLVU010000001">
    <property type="protein sequence ID" value="MDT3404679.1"/>
    <property type="molecule type" value="Genomic_DNA"/>
</dbReference>
<feature type="domain" description="N-acetyltransferase" evidence="1">
    <location>
        <begin position="33"/>
        <end position="173"/>
    </location>
</feature>
<dbReference type="SUPFAM" id="SSF55729">
    <property type="entry name" value="Acyl-CoA N-acyltransferases (Nat)"/>
    <property type="match status" value="1"/>
</dbReference>
<dbReference type="RefSeq" id="WP_311952232.1">
    <property type="nucleotide sequence ID" value="NZ_JAVLVU010000001.1"/>
</dbReference>
<dbReference type="Pfam" id="PF13302">
    <property type="entry name" value="Acetyltransf_3"/>
    <property type="match status" value="1"/>
</dbReference>
<sequence length="173" mass="19586">MFTIQSQRLILIPLTNDQLKLSAQNRYEFEQSIGLNPSAMLINDEFKAEMNEAMQNFWLPNTQSYPDLYLWYTNWQVVLKASNTIIGGIAFGGYPDDYGQTSIGYMIDQNLWGNDYATEALKAALNWGFTFSILKAVNADTPVSNTASQRVLLKAGFKQTHTDDGLLYYKATK</sequence>
<dbReference type="InterPro" id="IPR000182">
    <property type="entry name" value="GNAT_dom"/>
</dbReference>
<dbReference type="Gene3D" id="3.40.630.30">
    <property type="match status" value="1"/>
</dbReference>
<evidence type="ECO:0000259" key="1">
    <source>
        <dbReference type="PROSITE" id="PS51186"/>
    </source>
</evidence>
<dbReference type="InterPro" id="IPR016181">
    <property type="entry name" value="Acyl_CoA_acyltransferase"/>
</dbReference>
<proteinExistence type="predicted"/>
<dbReference type="PROSITE" id="PS51186">
    <property type="entry name" value="GNAT"/>
    <property type="match status" value="1"/>
</dbReference>